<dbReference type="PANTHER" id="PTHR18968:SF133">
    <property type="entry name" value="BENZOYLFORMATE DECARBOXYLASE"/>
    <property type="match status" value="1"/>
</dbReference>
<reference evidence="4" key="1">
    <citation type="journal article" date="2019" name="Int. J. Syst. Evol. Microbiol.">
        <title>The Global Catalogue of Microorganisms (GCM) 10K type strain sequencing project: providing services to taxonomists for standard genome sequencing and annotation.</title>
        <authorList>
            <consortium name="The Broad Institute Genomics Platform"/>
            <consortium name="The Broad Institute Genome Sequencing Center for Infectious Disease"/>
            <person name="Wu L."/>
            <person name="Ma J."/>
        </authorList>
    </citation>
    <scope>NUCLEOTIDE SEQUENCE [LARGE SCALE GENOMIC DNA]</scope>
    <source>
        <strain evidence="4">JCM 32148</strain>
    </source>
</reference>
<evidence type="ECO:0000313" key="3">
    <source>
        <dbReference type="EMBL" id="MFD0788366.1"/>
    </source>
</evidence>
<accession>A0ABW3ABK2</accession>
<dbReference type="InterPro" id="IPR011766">
    <property type="entry name" value="TPP_enzyme_TPP-bd"/>
</dbReference>
<evidence type="ECO:0000313" key="4">
    <source>
        <dbReference type="Proteomes" id="UP001597053"/>
    </source>
</evidence>
<feature type="non-terminal residue" evidence="3">
    <location>
        <position position="1"/>
    </location>
</feature>
<dbReference type="InterPro" id="IPR029061">
    <property type="entry name" value="THDP-binding"/>
</dbReference>
<dbReference type="Gene3D" id="3.40.50.970">
    <property type="match status" value="1"/>
</dbReference>
<comment type="caution">
    <text evidence="3">The sequence shown here is derived from an EMBL/GenBank/DDBJ whole genome shotgun (WGS) entry which is preliminary data.</text>
</comment>
<proteinExistence type="inferred from homology"/>
<protein>
    <submittedName>
        <fullName evidence="3">Thiamine pyrophosphate-dependent enzyme</fullName>
    </submittedName>
</protein>
<name>A0ABW3ABK2_9ACTN</name>
<dbReference type="Proteomes" id="UP001597053">
    <property type="component" value="Unassembled WGS sequence"/>
</dbReference>
<dbReference type="PANTHER" id="PTHR18968">
    <property type="entry name" value="THIAMINE PYROPHOSPHATE ENZYMES"/>
    <property type="match status" value="1"/>
</dbReference>
<feature type="domain" description="Thiamine pyrophosphate enzyme TPP-binding" evidence="2">
    <location>
        <begin position="1"/>
        <end position="123"/>
    </location>
</feature>
<sequence length="134" mass="13987">GGLGFGLPAAAGLRMGDPTRPVVAVLGDGSSLYGIQGLWSAARYGCGALFVVLSNGRYAVMDRLADRAGGKAPWPAFDDVSVHGLARALGCPARRISDHAELLAVLDEVVPTLPGRVEPLLLDVPVRIERGFEP</sequence>
<comment type="similarity">
    <text evidence="1">Belongs to the TPP enzyme family.</text>
</comment>
<organism evidence="3 4">
    <name type="scientific">Micromonospora azadirachtae</name>
    <dbReference type="NCBI Taxonomy" id="1970735"/>
    <lineage>
        <taxon>Bacteria</taxon>
        <taxon>Bacillati</taxon>
        <taxon>Actinomycetota</taxon>
        <taxon>Actinomycetes</taxon>
        <taxon>Micromonosporales</taxon>
        <taxon>Micromonosporaceae</taxon>
        <taxon>Micromonospora</taxon>
    </lineage>
</organism>
<dbReference type="EMBL" id="JBHTHM010002717">
    <property type="protein sequence ID" value="MFD0788366.1"/>
    <property type="molecule type" value="Genomic_DNA"/>
</dbReference>
<evidence type="ECO:0000259" key="2">
    <source>
        <dbReference type="Pfam" id="PF02775"/>
    </source>
</evidence>
<gene>
    <name evidence="3" type="ORF">ACFQZ8_31010</name>
</gene>
<keyword evidence="4" id="KW-1185">Reference proteome</keyword>
<dbReference type="Pfam" id="PF02775">
    <property type="entry name" value="TPP_enzyme_C"/>
    <property type="match status" value="1"/>
</dbReference>
<dbReference type="InterPro" id="IPR045229">
    <property type="entry name" value="TPP_enz"/>
</dbReference>
<dbReference type="SUPFAM" id="SSF52518">
    <property type="entry name" value="Thiamin diphosphate-binding fold (THDP-binding)"/>
    <property type="match status" value="1"/>
</dbReference>
<evidence type="ECO:0000256" key="1">
    <source>
        <dbReference type="ARBA" id="ARBA00007812"/>
    </source>
</evidence>